<dbReference type="InterPro" id="IPR036600">
    <property type="entry name" value="PAH_sf"/>
</dbReference>
<proteinExistence type="predicted"/>
<dbReference type="GO" id="GO:0006355">
    <property type="term" value="P:regulation of DNA-templated transcription"/>
    <property type="evidence" value="ECO:0007669"/>
    <property type="project" value="InterPro"/>
</dbReference>
<dbReference type="SUPFAM" id="SSF47762">
    <property type="entry name" value="PAH2 domain"/>
    <property type="match status" value="1"/>
</dbReference>
<comment type="subcellular location">
    <subcellularLocation>
        <location evidence="1">Nucleus</location>
    </subcellularLocation>
</comment>
<dbReference type="GO" id="GO:0005634">
    <property type="term" value="C:nucleus"/>
    <property type="evidence" value="ECO:0007669"/>
    <property type="project" value="UniProtKB-SubCell"/>
</dbReference>
<accession>A0AAV1C1I3</accession>
<dbReference type="EMBL" id="OX459118">
    <property type="protein sequence ID" value="CAI9089524.1"/>
    <property type="molecule type" value="Genomic_DNA"/>
</dbReference>
<name>A0AAV1C1I3_OLDCO</name>
<evidence type="ECO:0000313" key="3">
    <source>
        <dbReference type="EMBL" id="CAI9089524.1"/>
    </source>
</evidence>
<sequence>MLIVIFEGHENLLRKLKHFDFVPQVDGEKQRVSVTNGKKDEGNVGPRQFANKFLKRVKNRLANNDDIRGYDDFLKAMMLYLSGELKEGTLYKKVCRTLYGHIDLVLELESTLNQDDSDHTRWKINTFRTLAKKYYLEKRCKSAMNMLEQKPEELTEDQLRCIQEIYFSDFESDLYFSDYKFRQKLKRDLRQRLMRKLEEDPQGVYDAVVPSLVQTLERLTEGRPVEEEFFDKILALPVPRPASGNFNLS</sequence>
<dbReference type="Proteomes" id="UP001161247">
    <property type="component" value="Chromosome 1"/>
</dbReference>
<reference evidence="3" key="1">
    <citation type="submission" date="2023-03" db="EMBL/GenBank/DDBJ databases">
        <authorList>
            <person name="Julca I."/>
        </authorList>
    </citation>
    <scope>NUCLEOTIDE SEQUENCE</scope>
</reference>
<evidence type="ECO:0000313" key="4">
    <source>
        <dbReference type="Proteomes" id="UP001161247"/>
    </source>
</evidence>
<keyword evidence="2" id="KW-0539">Nucleus</keyword>
<gene>
    <name evidence="3" type="ORF">OLC1_LOCUS1857</name>
</gene>
<organism evidence="3 4">
    <name type="scientific">Oldenlandia corymbosa var. corymbosa</name>
    <dbReference type="NCBI Taxonomy" id="529605"/>
    <lineage>
        <taxon>Eukaryota</taxon>
        <taxon>Viridiplantae</taxon>
        <taxon>Streptophyta</taxon>
        <taxon>Embryophyta</taxon>
        <taxon>Tracheophyta</taxon>
        <taxon>Spermatophyta</taxon>
        <taxon>Magnoliopsida</taxon>
        <taxon>eudicotyledons</taxon>
        <taxon>Gunneridae</taxon>
        <taxon>Pentapetalae</taxon>
        <taxon>asterids</taxon>
        <taxon>lamiids</taxon>
        <taxon>Gentianales</taxon>
        <taxon>Rubiaceae</taxon>
        <taxon>Rubioideae</taxon>
        <taxon>Spermacoceae</taxon>
        <taxon>Hedyotis-Oldenlandia complex</taxon>
        <taxon>Oldenlandia</taxon>
    </lineage>
</organism>
<evidence type="ECO:0000256" key="2">
    <source>
        <dbReference type="ARBA" id="ARBA00023242"/>
    </source>
</evidence>
<evidence type="ECO:0000256" key="1">
    <source>
        <dbReference type="ARBA" id="ARBA00004123"/>
    </source>
</evidence>
<dbReference type="Gene3D" id="1.20.1160.11">
    <property type="entry name" value="Paired amphipathic helix"/>
    <property type="match status" value="1"/>
</dbReference>
<keyword evidence="4" id="KW-1185">Reference proteome</keyword>
<dbReference type="AlphaFoldDB" id="A0AAV1C1I3"/>
<protein>
    <submittedName>
        <fullName evidence="3">OLC1v1024111C1</fullName>
    </submittedName>
</protein>